<dbReference type="RefSeq" id="WP_059314809.1">
    <property type="nucleotide sequence ID" value="NZ_CP013987.1"/>
</dbReference>
<keyword evidence="1" id="KW-0560">Oxidoreductase</keyword>
<feature type="transmembrane region" description="Helical" evidence="2">
    <location>
        <begin position="6"/>
        <end position="27"/>
    </location>
</feature>
<feature type="domain" description="FAD dependent oxidoreductase" evidence="3">
    <location>
        <begin position="10"/>
        <end position="358"/>
    </location>
</feature>
<proteinExistence type="predicted"/>
<dbReference type="GO" id="GO:0005737">
    <property type="term" value="C:cytoplasm"/>
    <property type="evidence" value="ECO:0007669"/>
    <property type="project" value="TreeGrafter"/>
</dbReference>
<organism evidence="4 5">
    <name type="scientific">Pseudomonas oryzihabitans</name>
    <dbReference type="NCBI Taxonomy" id="47885"/>
    <lineage>
        <taxon>Bacteria</taxon>
        <taxon>Pseudomonadati</taxon>
        <taxon>Pseudomonadota</taxon>
        <taxon>Gammaproteobacteria</taxon>
        <taxon>Pseudomonadales</taxon>
        <taxon>Pseudomonadaceae</taxon>
        <taxon>Pseudomonas</taxon>
    </lineage>
</organism>
<evidence type="ECO:0000313" key="4">
    <source>
        <dbReference type="EMBL" id="ALZ84618.1"/>
    </source>
</evidence>
<dbReference type="Gene3D" id="3.30.9.10">
    <property type="entry name" value="D-Amino Acid Oxidase, subunit A, domain 2"/>
    <property type="match status" value="1"/>
</dbReference>
<evidence type="ECO:0000256" key="1">
    <source>
        <dbReference type="ARBA" id="ARBA00023002"/>
    </source>
</evidence>
<dbReference type="SUPFAM" id="SSF51905">
    <property type="entry name" value="FAD/NAD(P)-binding domain"/>
    <property type="match status" value="1"/>
</dbReference>
<protein>
    <submittedName>
        <fullName evidence="4">Sarcosine oxidase subunit beta</fullName>
    </submittedName>
</protein>
<dbReference type="Gene3D" id="3.50.50.60">
    <property type="entry name" value="FAD/NAD(P)-binding domain"/>
    <property type="match status" value="1"/>
</dbReference>
<evidence type="ECO:0000259" key="3">
    <source>
        <dbReference type="Pfam" id="PF01266"/>
    </source>
</evidence>
<dbReference type="OrthoDB" id="8673905at2"/>
<dbReference type="EMBL" id="CP013987">
    <property type="protein sequence ID" value="ALZ84618.1"/>
    <property type="molecule type" value="Genomic_DNA"/>
</dbReference>
<sequence>MSQNAANQADVIIVGAGIMGSASAFFLRRRGLSVLLLERDQVGRFASGTNFGNVRRQGRYLSQVALATRSRGVWGRLPELIGDDLEFIPGGHLRVVYDPSRIAMLHEYARAPETAALELQVLEGAALHEKFPYLGPEVVAGSYAPHDGHANPRLAAPAFARAAVREGVNLQEGVEITQVTKPGGDFLVQAADGRRYQAPRLLITAGAWGNRLSSQFGEPVPIETHGPQMGVTEPLPYVFREAVGVSSPLVSETIYFRQIPRGNVIFGGCFRTRPDLDTRLARAEPHGLLNQLTQLRRLAPALGRINVIRTWSGVEGYIADDLPIMGPSSQVEGLYYAFGFCGAGFQLGPGVGDTMAELIATGRTDTPLAAFDVARFAQPRQESLAG</sequence>
<dbReference type="InterPro" id="IPR036188">
    <property type="entry name" value="FAD/NAD-bd_sf"/>
</dbReference>
<dbReference type="Proteomes" id="UP000064137">
    <property type="component" value="Chromosome"/>
</dbReference>
<dbReference type="PANTHER" id="PTHR13847">
    <property type="entry name" value="SARCOSINE DEHYDROGENASE-RELATED"/>
    <property type="match status" value="1"/>
</dbReference>
<gene>
    <name evidence="4" type="ORF">APT59_10580</name>
</gene>
<dbReference type="Pfam" id="PF01266">
    <property type="entry name" value="DAO"/>
    <property type="match status" value="1"/>
</dbReference>
<dbReference type="InterPro" id="IPR006076">
    <property type="entry name" value="FAD-dep_OxRdtase"/>
</dbReference>
<accession>A0A0U4HFK8</accession>
<keyword evidence="2" id="KW-0472">Membrane</keyword>
<dbReference type="SUPFAM" id="SSF54373">
    <property type="entry name" value="FAD-linked reductases, C-terminal domain"/>
    <property type="match status" value="1"/>
</dbReference>
<dbReference type="GO" id="GO:0016491">
    <property type="term" value="F:oxidoreductase activity"/>
    <property type="evidence" value="ECO:0007669"/>
    <property type="project" value="UniProtKB-KW"/>
</dbReference>
<name>A0A0U4HFK8_9PSED</name>
<evidence type="ECO:0000256" key="2">
    <source>
        <dbReference type="SAM" id="Phobius"/>
    </source>
</evidence>
<keyword evidence="2" id="KW-0812">Transmembrane</keyword>
<keyword evidence="2" id="KW-1133">Transmembrane helix</keyword>
<reference evidence="4 5" key="1">
    <citation type="submission" date="2016-01" db="EMBL/GenBank/DDBJ databases">
        <title>Annotation of Pseudomonas oryzihabitans USDA-ARS-USMARC-56511.</title>
        <authorList>
            <person name="Harhay G.P."/>
            <person name="Harhay D.M."/>
            <person name="Smith T.P.L."/>
            <person name="Bono J.L."/>
            <person name="Heaton M.P."/>
            <person name="Clawson M.L."/>
            <person name="Chitko-Mckown C.G."/>
            <person name="Capik S.F."/>
            <person name="DeDonder K.D."/>
            <person name="Apley M.D."/>
            <person name="Lubbers B.V."/>
            <person name="White B.J."/>
            <person name="Larson R.L."/>
        </authorList>
    </citation>
    <scope>NUCLEOTIDE SEQUENCE [LARGE SCALE GENOMIC DNA]</scope>
    <source>
        <strain evidence="4 5">USDA-ARS-USMARC-56511</strain>
    </source>
</reference>
<dbReference type="KEGG" id="por:APT59_10580"/>
<evidence type="ECO:0000313" key="5">
    <source>
        <dbReference type="Proteomes" id="UP000064137"/>
    </source>
</evidence>
<dbReference type="PANTHER" id="PTHR13847:SF287">
    <property type="entry name" value="FAD-DEPENDENT OXIDOREDUCTASE DOMAIN-CONTAINING PROTEIN 1"/>
    <property type="match status" value="1"/>
</dbReference>
<dbReference type="AlphaFoldDB" id="A0A0U4HFK8"/>